<feature type="compositionally biased region" description="Polar residues" evidence="11">
    <location>
        <begin position="942"/>
        <end position="952"/>
    </location>
</feature>
<feature type="region of interest" description="Disordered" evidence="11">
    <location>
        <begin position="873"/>
        <end position="952"/>
    </location>
</feature>
<feature type="domain" description="C2H2-type" evidence="12">
    <location>
        <begin position="733"/>
        <end position="760"/>
    </location>
</feature>
<feature type="compositionally biased region" description="Polar residues" evidence="11">
    <location>
        <begin position="679"/>
        <end position="691"/>
    </location>
</feature>
<feature type="region of interest" description="Disordered" evidence="11">
    <location>
        <begin position="540"/>
        <end position="580"/>
    </location>
</feature>
<feature type="compositionally biased region" description="Pro residues" evidence="11">
    <location>
        <begin position="625"/>
        <end position="634"/>
    </location>
</feature>
<dbReference type="GO" id="GO:0032502">
    <property type="term" value="P:developmental process"/>
    <property type="evidence" value="ECO:0007669"/>
    <property type="project" value="UniProtKB-ARBA"/>
</dbReference>
<feature type="region of interest" description="Disordered" evidence="11">
    <location>
        <begin position="45"/>
        <end position="129"/>
    </location>
</feature>
<dbReference type="AlphaFoldDB" id="A0A3P8ZAS2"/>
<dbReference type="GO" id="GO:0008270">
    <property type="term" value="F:zinc ion binding"/>
    <property type="evidence" value="ECO:0007669"/>
    <property type="project" value="UniProtKB-KW"/>
</dbReference>
<reference evidence="13" key="2">
    <citation type="submission" date="2020-02" db="EMBL/GenBank/DDBJ databases">
        <title>Esox lucius (northern pike) genome, fEsoLuc1, primary haplotype.</title>
        <authorList>
            <person name="Myers G."/>
            <person name="Karagic N."/>
            <person name="Meyer A."/>
            <person name="Pippel M."/>
            <person name="Reichard M."/>
            <person name="Winkler S."/>
            <person name="Tracey A."/>
            <person name="Sims Y."/>
            <person name="Howe K."/>
            <person name="Rhie A."/>
            <person name="Formenti G."/>
            <person name="Durbin R."/>
            <person name="Fedrigo O."/>
            <person name="Jarvis E.D."/>
        </authorList>
    </citation>
    <scope>NUCLEOTIDE SEQUENCE [LARGE SCALE GENOMIC DNA]</scope>
</reference>
<dbReference type="PANTHER" id="PTHR23233:SF85">
    <property type="entry name" value="SAL-LIKE PROTEIN 2"/>
    <property type="match status" value="1"/>
</dbReference>
<dbReference type="Proteomes" id="UP000265140">
    <property type="component" value="Chromosome 24"/>
</dbReference>
<keyword evidence="7" id="KW-0804">Transcription</keyword>
<feature type="domain" description="C2H2-type" evidence="12">
    <location>
        <begin position="1119"/>
        <end position="1141"/>
    </location>
</feature>
<evidence type="ECO:0000313" key="14">
    <source>
        <dbReference type="Proteomes" id="UP000265140"/>
    </source>
</evidence>
<reference evidence="13" key="4">
    <citation type="submission" date="2025-09" db="UniProtKB">
        <authorList>
            <consortium name="Ensembl"/>
        </authorList>
    </citation>
    <scope>IDENTIFICATION</scope>
</reference>
<feature type="compositionally biased region" description="Low complexity" evidence="11">
    <location>
        <begin position="635"/>
        <end position="652"/>
    </location>
</feature>
<dbReference type="GO" id="GO:0005634">
    <property type="term" value="C:nucleus"/>
    <property type="evidence" value="ECO:0007669"/>
    <property type="project" value="UniProtKB-SubCell"/>
</dbReference>
<feature type="region of interest" description="Disordered" evidence="11">
    <location>
        <begin position="455"/>
        <end position="519"/>
    </location>
</feature>
<dbReference type="GO" id="GO:0000981">
    <property type="term" value="F:DNA-binding transcription factor activity, RNA polymerase II-specific"/>
    <property type="evidence" value="ECO:0007669"/>
    <property type="project" value="TreeGrafter"/>
</dbReference>
<dbReference type="OMA" id="CVPPHRD"/>
<comment type="subcellular location">
    <subcellularLocation>
        <location evidence="1">Nucleus</location>
    </subcellularLocation>
</comment>
<dbReference type="InterPro" id="IPR013087">
    <property type="entry name" value="Znf_C2H2_type"/>
</dbReference>
<feature type="region of interest" description="Disordered" evidence="11">
    <location>
        <begin position="241"/>
        <end position="317"/>
    </location>
</feature>
<feature type="compositionally biased region" description="Pro residues" evidence="11">
    <location>
        <begin position="1032"/>
        <end position="1048"/>
    </location>
</feature>
<feature type="domain" description="C2H2-type" evidence="12">
    <location>
        <begin position="393"/>
        <end position="420"/>
    </location>
</feature>
<feature type="compositionally biased region" description="Low complexity" evidence="11">
    <location>
        <begin position="370"/>
        <end position="389"/>
    </location>
</feature>
<keyword evidence="3" id="KW-0677">Repeat</keyword>
<feature type="compositionally biased region" description="Polar residues" evidence="11">
    <location>
        <begin position="105"/>
        <end position="119"/>
    </location>
</feature>
<protein>
    <recommendedName>
        <fullName evidence="12">C2H2-type domain-containing protein</fullName>
    </recommendedName>
</protein>
<evidence type="ECO:0000256" key="9">
    <source>
        <dbReference type="ARBA" id="ARBA00038474"/>
    </source>
</evidence>
<feature type="region of interest" description="Disordered" evidence="11">
    <location>
        <begin position="706"/>
        <end position="726"/>
    </location>
</feature>
<feature type="compositionally biased region" description="Low complexity" evidence="11">
    <location>
        <begin position="161"/>
        <end position="175"/>
    </location>
</feature>
<feature type="region of interest" description="Disordered" evidence="11">
    <location>
        <begin position="601"/>
        <end position="691"/>
    </location>
</feature>
<dbReference type="FunFam" id="3.30.160.60:FF:000025">
    <property type="entry name" value="Spalt-like transcription factor 1"/>
    <property type="match status" value="1"/>
</dbReference>
<keyword evidence="4 10" id="KW-0863">Zinc-finger</keyword>
<evidence type="ECO:0000256" key="10">
    <source>
        <dbReference type="PROSITE-ProRule" id="PRU00042"/>
    </source>
</evidence>
<feature type="compositionally biased region" description="Low complexity" evidence="11">
    <location>
        <begin position="88"/>
        <end position="97"/>
    </location>
</feature>
<evidence type="ECO:0000256" key="2">
    <source>
        <dbReference type="ARBA" id="ARBA00022723"/>
    </source>
</evidence>
<keyword evidence="6" id="KW-0805">Transcription regulation</keyword>
<dbReference type="InterPro" id="IPR036236">
    <property type="entry name" value="Znf_C2H2_sf"/>
</dbReference>
<sequence length="1215" mass="127808">MTRSIYTDFYFNPCLLYFIKKRPQQLVNSDPGGTRLLLHDDQLSAKSPSTSLGSELTFSGSSSSSPTSLEDRQRPLAPRQSPGGLHAPSLPSESSSPPHWPSHVASYTTSLPNTHSSLSPDFPHPSLSSQAHSLPLNLVQTSGLTLSQQAHSTMTSPQMGSSATTTTSFSSSSLPSHRESASPGHQNGSSPPAPGLGQIQVPPTLAVLLEELRVLQQRQIHQMQMTEEICRHVLRLGGTIYTRGTSQPSGGENPQTSTTRSPSPPHHTSAAPVPASSSSTLLSCLPSRLPQPTVSKPGLSHSNGSRAPQSSTSVTSSSYYSSLSSATASSMHPLSLGLPQRYLHEKSSNTSPFGHSNGGSFPAPPLPAPSHSQDLLLQSGSSSAGSSAGRSQHACKFCGKVLSSDSSLQIHLRSHTGERPYHCPVCLSRFTTRGNLKAHFLRHREQNPELSLSLLPPALEQPSPGPASATSQRRRKRRADDEELPFGGVKGMTEGMALGFLPGGSSRPSSSSVPMPPSMDMALLSTAHSLLQLNRASASASAGGSALPSSSSSSSMAGQFKGAKQQRFDENTPPHSALHPYPQLAHFPKILFPGGPSPHHLALLHPPGTHPSVSHLTSPHTQLPFPFPPYPKPPTSSSSSSTTSFAQSSDTSKLQRLVLKLEKQPQGGMQAASRGPGDGSSNGDARGQDLTTGSNAYRREMMAALGLSPNPDSGVGSQGQALSGSTDTSLVPNQCGVCLRVLSCPRALHLHQATHLGERPFPCKLCGRNFSTKGSLRAHLATHRARPPNSRTQNSCPLCPRKFTNALVLQHHIRLHLGGQIPPGGDGEEGTDGLQEEAADMGQATTASLSKPSSLQVLHPLALTMTMSNPGPLLSVLDSGSPVVERSQAADPSPVTEGESEPSPSTASISPPLTHNTFSEDPMLLEEPLETGEGPSGAFVESHNSPANLSNFSPSRLHKVVLEVNGEEEEQEEEEENIPLALCVPRPGLETGGSIYRGITHSYGPPVEDQANSPGGLIPNLDSLATLNPSPTLTPPISPKTTPEPPPQASCVTPVEPSSRARDADPHGGESESTASIDPSPGVVSERESITSTEERDGSPEKPEAIHPAIPASTPYKPYSCLLCGKAYASRSGLKGHMKTHPVLTNMPTVTPPIATLTNENDTTEDRILVSTNGNTGEEVGKERLGKSPVKPGTTEDQPITAGSREEGGDPEAAD</sequence>
<feature type="compositionally biased region" description="Polar residues" evidence="11">
    <location>
        <begin position="148"/>
        <end position="160"/>
    </location>
</feature>
<feature type="compositionally biased region" description="Low complexity" evidence="11">
    <location>
        <begin position="540"/>
        <end position="558"/>
    </location>
</feature>
<dbReference type="FunFam" id="3.30.160.60:FF:000130">
    <property type="entry name" value="Spalt-like transcription factor 4"/>
    <property type="match status" value="1"/>
</dbReference>
<feature type="region of interest" description="Disordered" evidence="11">
    <location>
        <begin position="1144"/>
        <end position="1215"/>
    </location>
</feature>
<feature type="compositionally biased region" description="Low complexity" evidence="11">
    <location>
        <begin position="601"/>
        <end position="611"/>
    </location>
</feature>
<dbReference type="OrthoDB" id="8922241at2759"/>
<dbReference type="GO" id="GO:0000978">
    <property type="term" value="F:RNA polymerase II cis-regulatory region sequence-specific DNA binding"/>
    <property type="evidence" value="ECO:0007669"/>
    <property type="project" value="TreeGrafter"/>
</dbReference>
<evidence type="ECO:0000256" key="8">
    <source>
        <dbReference type="ARBA" id="ARBA00023242"/>
    </source>
</evidence>
<evidence type="ECO:0000256" key="3">
    <source>
        <dbReference type="ARBA" id="ARBA00022737"/>
    </source>
</evidence>
<feature type="compositionally biased region" description="Polar residues" evidence="11">
    <location>
        <begin position="902"/>
        <end position="919"/>
    </location>
</feature>
<dbReference type="Pfam" id="PF00096">
    <property type="entry name" value="zf-C2H2"/>
    <property type="match status" value="3"/>
</dbReference>
<proteinExistence type="inferred from homology"/>
<feature type="compositionally biased region" description="Basic and acidic residues" evidence="11">
    <location>
        <begin position="1085"/>
        <end position="1105"/>
    </location>
</feature>
<feature type="region of interest" description="Disordered" evidence="11">
    <location>
        <begin position="992"/>
        <end position="1116"/>
    </location>
</feature>
<comment type="similarity">
    <text evidence="9">Belongs to the sal C2H2-type zinc-finger protein family.</text>
</comment>
<evidence type="ECO:0000313" key="13">
    <source>
        <dbReference type="Ensembl" id="ENSELUP00000025881.2"/>
    </source>
</evidence>
<evidence type="ECO:0000256" key="4">
    <source>
        <dbReference type="ARBA" id="ARBA00022771"/>
    </source>
</evidence>
<feature type="domain" description="C2H2-type" evidence="12">
    <location>
        <begin position="794"/>
        <end position="821"/>
    </location>
</feature>
<dbReference type="InterPro" id="IPR051565">
    <property type="entry name" value="Sal_C2H2-zinc-finger"/>
</dbReference>
<dbReference type="Bgee" id="ENSELUG00000024534">
    <property type="expression patterns" value="Expressed in embryo and 6 other cell types or tissues"/>
</dbReference>
<evidence type="ECO:0000256" key="6">
    <source>
        <dbReference type="ARBA" id="ARBA00023015"/>
    </source>
</evidence>
<reference evidence="14" key="1">
    <citation type="journal article" date="2014" name="PLoS ONE">
        <title>The genome and linkage map of the northern pike (Esox lucius): conserved synteny revealed between the salmonid sister group and the Neoteleostei.</title>
        <authorList>
            <person name="Rondeau E.B."/>
            <person name="Minkley D.R."/>
            <person name="Leong J.S."/>
            <person name="Messmer A.M."/>
            <person name="Jantzen J.R."/>
            <person name="von Schalburg K.R."/>
            <person name="Lemon C."/>
            <person name="Bird N.H."/>
            <person name="Koop B.F."/>
        </authorList>
    </citation>
    <scope>NUCLEOTIDE SEQUENCE</scope>
</reference>
<dbReference type="SUPFAM" id="SSF57667">
    <property type="entry name" value="beta-beta-alpha zinc fingers"/>
    <property type="match status" value="3"/>
</dbReference>
<evidence type="ECO:0000256" key="1">
    <source>
        <dbReference type="ARBA" id="ARBA00004123"/>
    </source>
</evidence>
<evidence type="ECO:0000256" key="5">
    <source>
        <dbReference type="ARBA" id="ARBA00022833"/>
    </source>
</evidence>
<name>A0A3P8ZAS2_ESOLU</name>
<dbReference type="InParanoid" id="A0A3P8ZAS2"/>
<feature type="compositionally biased region" description="Low complexity" evidence="11">
    <location>
        <begin position="256"/>
        <end position="290"/>
    </location>
</feature>
<keyword evidence="5" id="KW-0862">Zinc</keyword>
<feature type="compositionally biased region" description="Polar residues" evidence="11">
    <location>
        <begin position="300"/>
        <end position="309"/>
    </location>
</feature>
<keyword evidence="2" id="KW-0479">Metal-binding</keyword>
<evidence type="ECO:0000256" key="11">
    <source>
        <dbReference type="SAM" id="MobiDB-lite"/>
    </source>
</evidence>
<keyword evidence="14" id="KW-1185">Reference proteome</keyword>
<feature type="compositionally biased region" description="Low complexity" evidence="11">
    <location>
        <begin position="49"/>
        <end position="68"/>
    </location>
</feature>
<evidence type="ECO:0000259" key="12">
    <source>
        <dbReference type="PROSITE" id="PS50157"/>
    </source>
</evidence>
<keyword evidence="8" id="KW-0539">Nucleus</keyword>
<dbReference type="Gene3D" id="3.30.160.60">
    <property type="entry name" value="Classic Zinc Finger"/>
    <property type="match status" value="4"/>
</dbReference>
<dbReference type="GeneTree" id="ENSGT00940000155384"/>
<dbReference type="STRING" id="8010.ENSELUP00000025881"/>
<feature type="compositionally biased region" description="Basic and acidic residues" evidence="11">
    <location>
        <begin position="1059"/>
        <end position="1070"/>
    </location>
</feature>
<feature type="compositionally biased region" description="Low complexity" evidence="11">
    <location>
        <begin position="503"/>
        <end position="513"/>
    </location>
</feature>
<accession>A0A3P8ZAS2</accession>
<feature type="region of interest" description="Disordered" evidence="11">
    <location>
        <begin position="345"/>
        <end position="389"/>
    </location>
</feature>
<dbReference type="PROSITE" id="PS50157">
    <property type="entry name" value="ZINC_FINGER_C2H2_2"/>
    <property type="match status" value="6"/>
</dbReference>
<feature type="compositionally biased region" description="Polar residues" evidence="11">
    <location>
        <begin position="242"/>
        <end position="255"/>
    </location>
</feature>
<feature type="domain" description="C2H2-type" evidence="12">
    <location>
        <begin position="761"/>
        <end position="788"/>
    </location>
</feature>
<dbReference type="FunFam" id="3.30.160.60:FF:000202">
    <property type="entry name" value="Zinc finger protein 574"/>
    <property type="match status" value="1"/>
</dbReference>
<dbReference type="SMART" id="SM00355">
    <property type="entry name" value="ZnF_C2H2"/>
    <property type="match status" value="6"/>
</dbReference>
<dbReference type="PROSITE" id="PS00028">
    <property type="entry name" value="ZINC_FINGER_C2H2_1"/>
    <property type="match status" value="6"/>
</dbReference>
<evidence type="ECO:0000256" key="7">
    <source>
        <dbReference type="ARBA" id="ARBA00023163"/>
    </source>
</evidence>
<feature type="domain" description="C2H2-type" evidence="12">
    <location>
        <begin position="421"/>
        <end position="448"/>
    </location>
</feature>
<reference evidence="13" key="3">
    <citation type="submission" date="2025-08" db="UniProtKB">
        <authorList>
            <consortium name="Ensembl"/>
        </authorList>
    </citation>
    <scope>IDENTIFICATION</scope>
</reference>
<dbReference type="PANTHER" id="PTHR23233">
    <property type="entry name" value="SAL-LIKE PROTEIN"/>
    <property type="match status" value="1"/>
</dbReference>
<dbReference type="Ensembl" id="ENSELUT00000043772.3">
    <property type="protein sequence ID" value="ENSELUP00000025881.2"/>
    <property type="gene ID" value="ENSELUG00000024534.3"/>
</dbReference>
<feature type="region of interest" description="Disordered" evidence="11">
    <location>
        <begin position="148"/>
        <end position="199"/>
    </location>
</feature>
<dbReference type="FunCoup" id="A0A3P8ZAS2">
    <property type="interactions" value="579"/>
</dbReference>
<organism evidence="13 14">
    <name type="scientific">Esox lucius</name>
    <name type="common">Northern pike</name>
    <dbReference type="NCBI Taxonomy" id="8010"/>
    <lineage>
        <taxon>Eukaryota</taxon>
        <taxon>Metazoa</taxon>
        <taxon>Chordata</taxon>
        <taxon>Craniata</taxon>
        <taxon>Vertebrata</taxon>
        <taxon>Euteleostomi</taxon>
        <taxon>Actinopterygii</taxon>
        <taxon>Neopterygii</taxon>
        <taxon>Teleostei</taxon>
        <taxon>Protacanthopterygii</taxon>
        <taxon>Esociformes</taxon>
        <taxon>Esocidae</taxon>
        <taxon>Esox</taxon>
    </lineage>
</organism>